<dbReference type="GO" id="GO:0022627">
    <property type="term" value="C:cytosolic small ribosomal subunit"/>
    <property type="evidence" value="ECO:0007669"/>
    <property type="project" value="UniProtKB-UniRule"/>
</dbReference>
<reference evidence="8" key="2">
    <citation type="journal article" date="2010" name="Stand. Genomic Sci.">
        <title>Complete genome sequence of Vulcanisaeta distributa type strain (IC-017T).</title>
        <authorList>
            <person name="Mavromatis K."/>
            <person name="Sikorski J."/>
            <person name="Pabst E."/>
            <person name="Teshima H."/>
            <person name="Lapidus A."/>
            <person name="Lucas S."/>
            <person name="Nolan M."/>
            <person name="Glavina Del Rio T."/>
            <person name="Cheng J."/>
            <person name="Bruce D."/>
            <person name="Goodwin L."/>
            <person name="Pitluck S."/>
            <person name="Liolios K."/>
            <person name="Ivanova N."/>
            <person name="Mikhailova N."/>
            <person name="Pati A."/>
            <person name="Chen A."/>
            <person name="Palaniappan K."/>
            <person name="Land M."/>
            <person name="Hauser L."/>
            <person name="Chang Y."/>
            <person name="Jeffries C."/>
            <person name="Rohde M."/>
            <person name="Spring S."/>
            <person name="Goker M."/>
            <person name="Wirth R."/>
            <person name="Woyke T."/>
            <person name="Bristow J."/>
            <person name="Eisen J."/>
            <person name="Markowitz V."/>
            <person name="Hugenholtz P."/>
            <person name="Klenk H."/>
            <person name="Kyrpides N."/>
        </authorList>
    </citation>
    <scope>NUCLEOTIDE SEQUENCE [LARGE SCALE GENOMIC DNA]</scope>
    <source>
        <strain evidence="8">DSM 14429 / JCM 11212 / NBRC 100878 / IC-017</strain>
    </source>
</reference>
<evidence type="ECO:0000313" key="7">
    <source>
        <dbReference type="EMBL" id="ADN50698.1"/>
    </source>
</evidence>
<organism evidence="7 8">
    <name type="scientific">Vulcanisaeta distributa (strain DSM 14429 / JCM 11212 / NBRC 100878 / IC-017)</name>
    <dbReference type="NCBI Taxonomy" id="572478"/>
    <lineage>
        <taxon>Archaea</taxon>
        <taxon>Thermoproteota</taxon>
        <taxon>Thermoprotei</taxon>
        <taxon>Thermoproteales</taxon>
        <taxon>Thermoproteaceae</taxon>
        <taxon>Vulcanisaeta</taxon>
    </lineage>
</organism>
<dbReference type="STRING" id="572478.Vdis_1312"/>
<dbReference type="EMBL" id="CP002100">
    <property type="protein sequence ID" value="ADN50698.1"/>
    <property type="molecule type" value="Genomic_DNA"/>
</dbReference>
<dbReference type="GO" id="GO:0003735">
    <property type="term" value="F:structural constituent of ribosome"/>
    <property type="evidence" value="ECO:0007669"/>
    <property type="project" value="UniProtKB-UniRule"/>
</dbReference>
<keyword evidence="4 6" id="KW-0689">Ribosomal protein</keyword>
<evidence type="ECO:0000256" key="5">
    <source>
        <dbReference type="ARBA" id="ARBA00023274"/>
    </source>
</evidence>
<dbReference type="PANTHER" id="PTHR10744:SF9">
    <property type="entry name" value="40S RIBOSOMAL PROTEIN S11-RELATED"/>
    <property type="match status" value="1"/>
</dbReference>
<dbReference type="HOGENOM" id="CLU_073626_0_3_2"/>
<sequence length="150" mass="17541">MVEVIVKELPERPRPGEKVQLPNGEFVRVRHVGIPWILPPKKVCNDPECPWHGHLSVRGQVFTVTVEKVYGRTATAIHEWLHYDPKYKRYERRRKKMHVRVPPCIDVKPGDIVYIGETRPLGKTVRHVIIGRMEDVTEVKSQVLRLEQQQ</sequence>
<gene>
    <name evidence="6" type="primary">rps17</name>
    <name evidence="7" type="ordered locus">Vdis_1312</name>
</gene>
<evidence type="ECO:0000256" key="4">
    <source>
        <dbReference type="ARBA" id="ARBA00022980"/>
    </source>
</evidence>
<dbReference type="OrthoDB" id="10698at2157"/>
<dbReference type="InterPro" id="IPR000266">
    <property type="entry name" value="Ribosomal_uS17"/>
</dbReference>
<keyword evidence="5 6" id="KW-0687">Ribonucleoprotein</keyword>
<dbReference type="InterPro" id="IPR012340">
    <property type="entry name" value="NA-bd_OB-fold"/>
</dbReference>
<comment type="similarity">
    <text evidence="1 6">Belongs to the universal ribosomal protein uS17 family.</text>
</comment>
<keyword evidence="3 6" id="KW-0694">RNA-binding</keyword>
<evidence type="ECO:0000256" key="2">
    <source>
        <dbReference type="ARBA" id="ARBA00022730"/>
    </source>
</evidence>
<keyword evidence="2 6" id="KW-0699">rRNA-binding</keyword>
<dbReference type="SUPFAM" id="SSF50249">
    <property type="entry name" value="Nucleic acid-binding proteins"/>
    <property type="match status" value="1"/>
</dbReference>
<dbReference type="Proteomes" id="UP000006681">
    <property type="component" value="Chromosome"/>
</dbReference>
<comment type="function">
    <text evidence="6">One of the primary rRNA binding proteins, it binds specifically to the 5'-end of 16S ribosomal RNA.</text>
</comment>
<dbReference type="HAMAP" id="MF_01345_A">
    <property type="entry name" value="Ribosomal_uS17_A"/>
    <property type="match status" value="1"/>
</dbReference>
<dbReference type="eggNOG" id="arCOG04096">
    <property type="taxonomic scope" value="Archaea"/>
</dbReference>
<dbReference type="PRINTS" id="PR00973">
    <property type="entry name" value="RIBOSOMALS17"/>
</dbReference>
<dbReference type="AlphaFoldDB" id="E1QRY1"/>
<accession>E1QRY1</accession>
<dbReference type="InterPro" id="IPR028333">
    <property type="entry name" value="Ribosomal_uS17_arc/euk"/>
</dbReference>
<dbReference type="CDD" id="cd00364">
    <property type="entry name" value="Ribosomal_uS17"/>
    <property type="match status" value="1"/>
</dbReference>
<dbReference type="KEGG" id="vdi:Vdis_1312"/>
<dbReference type="PANTHER" id="PTHR10744">
    <property type="entry name" value="40S RIBOSOMAL PROTEIN S11 FAMILY MEMBER"/>
    <property type="match status" value="1"/>
</dbReference>
<dbReference type="Gene3D" id="2.40.50.1000">
    <property type="match status" value="1"/>
</dbReference>
<dbReference type="GeneID" id="9752244"/>
<dbReference type="NCBIfam" id="TIGR03630">
    <property type="entry name" value="uS17_arch"/>
    <property type="match status" value="1"/>
</dbReference>
<protein>
    <recommendedName>
        <fullName evidence="6">Small ribosomal subunit protein uS17</fullName>
    </recommendedName>
</protein>
<evidence type="ECO:0000256" key="6">
    <source>
        <dbReference type="HAMAP-Rule" id="MF_01345"/>
    </source>
</evidence>
<comment type="subunit">
    <text evidence="6">Part of the 30S ribosomal subunit.</text>
</comment>
<evidence type="ECO:0000256" key="3">
    <source>
        <dbReference type="ARBA" id="ARBA00022884"/>
    </source>
</evidence>
<dbReference type="RefSeq" id="WP_013336423.1">
    <property type="nucleotide sequence ID" value="NC_014537.1"/>
</dbReference>
<dbReference type="NCBIfam" id="NF006345">
    <property type="entry name" value="PRK08572.1"/>
    <property type="match status" value="1"/>
</dbReference>
<evidence type="ECO:0000313" key="8">
    <source>
        <dbReference type="Proteomes" id="UP000006681"/>
    </source>
</evidence>
<dbReference type="GO" id="GO:0019843">
    <property type="term" value="F:rRNA binding"/>
    <property type="evidence" value="ECO:0007669"/>
    <property type="project" value="UniProtKB-UniRule"/>
</dbReference>
<reference evidence="7 8" key="1">
    <citation type="journal article" date="2010" name="Stand. Genomic Sci.">
        <title>Complete genome sequence of Vulcanisaeta distributa type strain (IC-017).</title>
        <authorList>
            <person name="Mavromatis K."/>
            <person name="Sikorski J."/>
            <person name="Pabst E."/>
            <person name="Teshima H."/>
            <person name="Lapidus A."/>
            <person name="Lucas S."/>
            <person name="Nolan M."/>
            <person name="Glavina Del Rio T."/>
            <person name="Cheng J.F."/>
            <person name="Bruce D."/>
            <person name="Goodwin L."/>
            <person name="Pitluck S."/>
            <person name="Liolios K."/>
            <person name="Ivanova N."/>
            <person name="Mikhailova N."/>
            <person name="Pati A."/>
            <person name="Chen A."/>
            <person name="Palaniappan K."/>
            <person name="Land M."/>
            <person name="Hauser L."/>
            <person name="Chang Y.J."/>
            <person name="Jeffries C.D."/>
            <person name="Rohde M."/>
            <person name="Spring S."/>
            <person name="Goker M."/>
            <person name="Wirth R."/>
            <person name="Woyke T."/>
            <person name="Bristow J."/>
            <person name="Eisen J.A."/>
            <person name="Markowitz V."/>
            <person name="Hugenholtz P."/>
            <person name="Klenk H.P."/>
            <person name="Kyrpides N.C."/>
        </authorList>
    </citation>
    <scope>NUCLEOTIDE SEQUENCE [LARGE SCALE GENOMIC DNA]</scope>
    <source>
        <strain evidence="8">DSM 14429 / JCM 11212 / NBRC 100878 / IC-017</strain>
    </source>
</reference>
<dbReference type="Pfam" id="PF00366">
    <property type="entry name" value="Ribosomal_S17"/>
    <property type="match status" value="1"/>
</dbReference>
<keyword evidence="8" id="KW-1185">Reference proteome</keyword>
<dbReference type="GO" id="GO:0006412">
    <property type="term" value="P:translation"/>
    <property type="evidence" value="ECO:0007669"/>
    <property type="project" value="UniProtKB-UniRule"/>
</dbReference>
<name>E1QRY1_VULDI</name>
<evidence type="ECO:0000256" key="1">
    <source>
        <dbReference type="ARBA" id="ARBA00010254"/>
    </source>
</evidence>
<proteinExistence type="inferred from homology"/>
<dbReference type="InterPro" id="IPR019978">
    <property type="entry name" value="Ribosomal_uS17_archaeal"/>
</dbReference>